<evidence type="ECO:0000256" key="2">
    <source>
        <dbReference type="ARBA" id="ARBA00006175"/>
    </source>
</evidence>
<organism evidence="10 11">
    <name type="scientific">Alternaria dauci</name>
    <dbReference type="NCBI Taxonomy" id="48095"/>
    <lineage>
        <taxon>Eukaryota</taxon>
        <taxon>Fungi</taxon>
        <taxon>Dikarya</taxon>
        <taxon>Ascomycota</taxon>
        <taxon>Pezizomycotina</taxon>
        <taxon>Dothideomycetes</taxon>
        <taxon>Pleosporomycetidae</taxon>
        <taxon>Pleosporales</taxon>
        <taxon>Pleosporineae</taxon>
        <taxon>Pleosporaceae</taxon>
        <taxon>Alternaria</taxon>
        <taxon>Alternaria sect. Porri</taxon>
    </lineage>
</organism>
<dbReference type="InterPro" id="IPR000425">
    <property type="entry name" value="MIP"/>
</dbReference>
<protein>
    <recommendedName>
        <fullName evidence="12">Aquaporin</fullName>
    </recommendedName>
</protein>
<sequence length="460" mass="51408">MTTQGPMAPGPSITRDWADDHSDDRLNSITSGTSTTPLTQARTQHSAHSTNSELSPNRTSSSAQRKRSLLGLHPQAPIDEEHDHGPRSELLWSRVRTVMREPFAEFWGTAVMVMFGNGSVAQVLLSSGQTTAPGGNGFGQYQSINWGWGLGVMLGLYVAGDSGAYLNPAITLSNCIYRQLPWRRFPMYFAAQMLGGFVGSGIVYANYVSSIDWFEGGKMRTVPPAEKATAAIFCTYPQPFLTKTSQFFSEFIASTLLMFVIFALKDPSNNGVPKSDKWFPLCLFFLIFGLGSCFGWQTGYAINIARDFSPRLMSYAVGYGHEVWSTGGYYFWVQDLDNTHQFDYESDYEFGLLDYEEQYEIDENELNLRQPETTDAGVRAQDDKGRLVSKKKRAEAAEQQGTVKINAHESPEALMWSERKNGVSIPDQWTKIDEEEAPLPKNLVPKSFLKYPEDAERGID</sequence>
<evidence type="ECO:0000313" key="11">
    <source>
        <dbReference type="Proteomes" id="UP001578633"/>
    </source>
</evidence>
<dbReference type="GeneID" id="96082030"/>
<comment type="caution">
    <text evidence="10">The sequence shown here is derived from an EMBL/GenBank/DDBJ whole genome shotgun (WGS) entry which is preliminary data.</text>
</comment>
<dbReference type="Pfam" id="PF00230">
    <property type="entry name" value="MIP"/>
    <property type="match status" value="1"/>
</dbReference>
<dbReference type="InterPro" id="IPR050363">
    <property type="entry name" value="MIP/Aquaporin"/>
</dbReference>
<proteinExistence type="inferred from homology"/>
<feature type="transmembrane region" description="Helical" evidence="9">
    <location>
        <begin position="145"/>
        <end position="166"/>
    </location>
</feature>
<dbReference type="RefSeq" id="XP_069311950.1">
    <property type="nucleotide sequence ID" value="XM_069447030.1"/>
</dbReference>
<dbReference type="NCBIfam" id="TIGR00861">
    <property type="entry name" value="MIP"/>
    <property type="match status" value="1"/>
</dbReference>
<keyword evidence="5 9" id="KW-1133">Transmembrane helix</keyword>
<keyword evidence="11" id="KW-1185">Reference proteome</keyword>
<dbReference type="Proteomes" id="UP001578633">
    <property type="component" value="Chromosome 1"/>
</dbReference>
<dbReference type="PANTHER" id="PTHR43829:SF9">
    <property type="entry name" value="AQUAPORIN-9"/>
    <property type="match status" value="1"/>
</dbReference>
<evidence type="ECO:0000256" key="7">
    <source>
        <dbReference type="RuleBase" id="RU000477"/>
    </source>
</evidence>
<keyword evidence="3 7" id="KW-0813">Transport</keyword>
<evidence type="ECO:0000313" key="10">
    <source>
        <dbReference type="EMBL" id="KAL1801366.1"/>
    </source>
</evidence>
<comment type="subcellular location">
    <subcellularLocation>
        <location evidence="1">Membrane</location>
        <topology evidence="1">Multi-pass membrane protein</topology>
    </subcellularLocation>
</comment>
<evidence type="ECO:0008006" key="12">
    <source>
        <dbReference type="Google" id="ProtNLM"/>
    </source>
</evidence>
<evidence type="ECO:0000256" key="8">
    <source>
        <dbReference type="SAM" id="MobiDB-lite"/>
    </source>
</evidence>
<dbReference type="PANTHER" id="PTHR43829">
    <property type="entry name" value="AQUAPORIN OR AQUAGLYCEROPORIN RELATED"/>
    <property type="match status" value="1"/>
</dbReference>
<comment type="similarity">
    <text evidence="2 7">Belongs to the MIP/aquaporin (TC 1.A.8) family.</text>
</comment>
<dbReference type="EMBL" id="JBHGVX010000001">
    <property type="protein sequence ID" value="KAL1801366.1"/>
    <property type="molecule type" value="Genomic_DNA"/>
</dbReference>
<keyword evidence="6 9" id="KW-0472">Membrane</keyword>
<feature type="transmembrane region" description="Helical" evidence="9">
    <location>
        <begin position="187"/>
        <end position="207"/>
    </location>
</feature>
<dbReference type="InterPro" id="IPR023271">
    <property type="entry name" value="Aquaporin-like"/>
</dbReference>
<gene>
    <name evidence="10" type="ORF">ACET3X_001708</name>
</gene>
<evidence type="ECO:0000256" key="5">
    <source>
        <dbReference type="ARBA" id="ARBA00022989"/>
    </source>
</evidence>
<evidence type="ECO:0000256" key="4">
    <source>
        <dbReference type="ARBA" id="ARBA00022692"/>
    </source>
</evidence>
<evidence type="ECO:0000256" key="1">
    <source>
        <dbReference type="ARBA" id="ARBA00004141"/>
    </source>
</evidence>
<name>A0ABR3V0J7_9PLEO</name>
<dbReference type="PRINTS" id="PR00783">
    <property type="entry name" value="MINTRINSICP"/>
</dbReference>
<accession>A0ABR3V0J7</accession>
<dbReference type="Gene3D" id="1.20.1080.10">
    <property type="entry name" value="Glycerol uptake facilitator protein"/>
    <property type="match status" value="1"/>
</dbReference>
<evidence type="ECO:0000256" key="6">
    <source>
        <dbReference type="ARBA" id="ARBA00023136"/>
    </source>
</evidence>
<feature type="transmembrane region" description="Helical" evidence="9">
    <location>
        <begin position="247"/>
        <end position="266"/>
    </location>
</feature>
<feature type="region of interest" description="Disordered" evidence="8">
    <location>
        <begin position="1"/>
        <end position="67"/>
    </location>
</feature>
<feature type="transmembrane region" description="Helical" evidence="9">
    <location>
        <begin position="103"/>
        <end position="125"/>
    </location>
</feature>
<dbReference type="CDD" id="cd00333">
    <property type="entry name" value="MIP"/>
    <property type="match status" value="1"/>
</dbReference>
<evidence type="ECO:0000256" key="9">
    <source>
        <dbReference type="SAM" id="Phobius"/>
    </source>
</evidence>
<evidence type="ECO:0000256" key="3">
    <source>
        <dbReference type="ARBA" id="ARBA00022448"/>
    </source>
</evidence>
<feature type="compositionally biased region" description="Basic and acidic residues" evidence="8">
    <location>
        <begin position="16"/>
        <end position="26"/>
    </location>
</feature>
<reference evidence="10 11" key="1">
    <citation type="submission" date="2024-09" db="EMBL/GenBank/DDBJ databases">
        <title>T2T genomes of carrot and Alternaria dauci and their utility for understanding host-pathogen interaction during carrot leaf blight disease.</title>
        <authorList>
            <person name="Liu W."/>
            <person name="Xu S."/>
            <person name="Ou C."/>
            <person name="Liu X."/>
            <person name="Zhuang F."/>
            <person name="Deng X.W."/>
        </authorList>
    </citation>
    <scope>NUCLEOTIDE SEQUENCE [LARGE SCALE GENOMIC DNA]</scope>
    <source>
        <strain evidence="10 11">A2016</strain>
    </source>
</reference>
<feature type="transmembrane region" description="Helical" evidence="9">
    <location>
        <begin position="278"/>
        <end position="297"/>
    </location>
</feature>
<dbReference type="SUPFAM" id="SSF81338">
    <property type="entry name" value="Aquaporin-like"/>
    <property type="match status" value="1"/>
</dbReference>
<keyword evidence="4 7" id="KW-0812">Transmembrane</keyword>
<feature type="compositionally biased region" description="Polar residues" evidence="8">
    <location>
        <begin position="27"/>
        <end position="63"/>
    </location>
</feature>